<keyword evidence="3" id="KW-0150">Chloroplast</keyword>
<keyword evidence="7" id="KW-0472">Membrane</keyword>
<evidence type="ECO:0000256" key="4">
    <source>
        <dbReference type="ARBA" id="ARBA00022640"/>
    </source>
</evidence>
<gene>
    <name evidence="10" type="ORF">COHA_009405</name>
</gene>
<evidence type="ECO:0000256" key="5">
    <source>
        <dbReference type="ARBA" id="ARBA00022692"/>
    </source>
</evidence>
<dbReference type="Proteomes" id="UP001205105">
    <property type="component" value="Unassembled WGS sequence"/>
</dbReference>
<dbReference type="PANTHER" id="PTHR14154">
    <property type="entry name" value="UPF0041 BRAIN PROTEIN 44-RELATED"/>
    <property type="match status" value="1"/>
</dbReference>
<keyword evidence="4" id="KW-0934">Plastid</keyword>
<dbReference type="SMR" id="A0AAD5H2B1"/>
<dbReference type="InterPro" id="IPR022796">
    <property type="entry name" value="Chloroa_b-bind"/>
</dbReference>
<evidence type="ECO:0000256" key="1">
    <source>
        <dbReference type="ARBA" id="ARBA00004141"/>
    </source>
</evidence>
<evidence type="ECO:0000256" key="2">
    <source>
        <dbReference type="ARBA" id="ARBA00004229"/>
    </source>
</evidence>
<comment type="caution">
    <text evidence="10">The sequence shown here is derived from an EMBL/GenBank/DDBJ whole genome shotgun (WGS) entry which is preliminary data.</text>
</comment>
<dbReference type="GO" id="GO:0009507">
    <property type="term" value="C:chloroplast"/>
    <property type="evidence" value="ECO:0007669"/>
    <property type="project" value="UniProtKB-SubCell"/>
</dbReference>
<evidence type="ECO:0000313" key="11">
    <source>
        <dbReference type="Proteomes" id="UP001205105"/>
    </source>
</evidence>
<protein>
    <submittedName>
        <fullName evidence="10">Uncharacterized protein</fullName>
    </submittedName>
</protein>
<dbReference type="Pfam" id="PF00504">
    <property type="entry name" value="Chloroa_b-bind"/>
    <property type="match status" value="1"/>
</dbReference>
<evidence type="ECO:0000256" key="9">
    <source>
        <dbReference type="SAM" id="MobiDB-lite"/>
    </source>
</evidence>
<reference evidence="10" key="1">
    <citation type="submission" date="2020-11" db="EMBL/GenBank/DDBJ databases">
        <title>Chlorella ohadii genome sequencing and assembly.</title>
        <authorList>
            <person name="Murik O."/>
            <person name="Treves H."/>
            <person name="Kedem I."/>
            <person name="Shotland Y."/>
            <person name="Kaplan A."/>
        </authorList>
    </citation>
    <scope>NUCLEOTIDE SEQUENCE</scope>
    <source>
        <strain evidence="10">1</strain>
    </source>
</reference>
<evidence type="ECO:0000256" key="8">
    <source>
        <dbReference type="ARBA" id="ARBA00037956"/>
    </source>
</evidence>
<name>A0AAD5H2B1_9CHLO</name>
<sequence>MAALVAARAPLALRASTSAPRTQRRSLAVRASTENEQETAAAKNVVFYKGNNFTEEEWKKASAEGVKPAATPDYSLNEAPAAKAVSLGQLMAFSGPAPELINGRLSMLAFVAALGAELASGEPVLRQLGEEPTGVFLAVITFAAASLIPMLNSAERKPFGPFTPAAEMLNGRAAMIGFAALLAVEAVRGTALF</sequence>
<proteinExistence type="inferred from homology"/>
<evidence type="ECO:0000256" key="6">
    <source>
        <dbReference type="ARBA" id="ARBA00022989"/>
    </source>
</evidence>
<comment type="similarity">
    <text evidence="8">Belongs to the ELIP/psbS family.</text>
</comment>
<evidence type="ECO:0000313" key="10">
    <source>
        <dbReference type="EMBL" id="KAI7836767.1"/>
    </source>
</evidence>
<comment type="subcellular location">
    <subcellularLocation>
        <location evidence="1">Membrane</location>
        <topology evidence="1">Multi-pass membrane protein</topology>
    </subcellularLocation>
    <subcellularLocation>
        <location evidence="2">Plastid</location>
        <location evidence="2">Chloroplast</location>
    </subcellularLocation>
</comment>
<accession>A0AAD5H2B1</accession>
<feature type="region of interest" description="Disordered" evidence="9">
    <location>
        <begin position="16"/>
        <end position="35"/>
    </location>
</feature>
<dbReference type="EMBL" id="JADXDR010000177">
    <property type="protein sequence ID" value="KAI7836767.1"/>
    <property type="molecule type" value="Genomic_DNA"/>
</dbReference>
<evidence type="ECO:0000256" key="7">
    <source>
        <dbReference type="ARBA" id="ARBA00023136"/>
    </source>
</evidence>
<dbReference type="GO" id="GO:0016020">
    <property type="term" value="C:membrane"/>
    <property type="evidence" value="ECO:0007669"/>
    <property type="project" value="UniProtKB-SubCell"/>
</dbReference>
<keyword evidence="6" id="KW-1133">Transmembrane helix</keyword>
<dbReference type="SUPFAM" id="SSF103511">
    <property type="entry name" value="Chlorophyll a-b binding protein"/>
    <property type="match status" value="1"/>
</dbReference>
<keyword evidence="11" id="KW-1185">Reference proteome</keyword>
<organism evidence="10 11">
    <name type="scientific">Chlorella ohadii</name>
    <dbReference type="NCBI Taxonomy" id="2649997"/>
    <lineage>
        <taxon>Eukaryota</taxon>
        <taxon>Viridiplantae</taxon>
        <taxon>Chlorophyta</taxon>
        <taxon>core chlorophytes</taxon>
        <taxon>Trebouxiophyceae</taxon>
        <taxon>Chlorellales</taxon>
        <taxon>Chlorellaceae</taxon>
        <taxon>Chlorella clade</taxon>
        <taxon>Chlorella</taxon>
    </lineage>
</organism>
<evidence type="ECO:0000256" key="3">
    <source>
        <dbReference type="ARBA" id="ARBA00022528"/>
    </source>
</evidence>
<keyword evidence="5" id="KW-0812">Transmembrane</keyword>
<dbReference type="AlphaFoldDB" id="A0AAD5H2B1"/>